<proteinExistence type="predicted"/>
<reference evidence="1" key="1">
    <citation type="submission" date="2022-06" db="EMBL/GenBank/DDBJ databases">
        <title>Aeoliella straminimaris, a novel planctomycete from sediments.</title>
        <authorList>
            <person name="Vitorino I.R."/>
            <person name="Lage O.M."/>
        </authorList>
    </citation>
    <scope>NUCLEOTIDE SEQUENCE</scope>
    <source>
        <strain evidence="1">ICT_H6.2</strain>
    </source>
</reference>
<dbReference type="AlphaFoldDB" id="A0A9X2F779"/>
<keyword evidence="2" id="KW-1185">Reference proteome</keyword>
<organism evidence="1 2">
    <name type="scientific">Aeoliella straminimaris</name>
    <dbReference type="NCBI Taxonomy" id="2954799"/>
    <lineage>
        <taxon>Bacteria</taxon>
        <taxon>Pseudomonadati</taxon>
        <taxon>Planctomycetota</taxon>
        <taxon>Planctomycetia</taxon>
        <taxon>Pirellulales</taxon>
        <taxon>Lacipirellulaceae</taxon>
        <taxon>Aeoliella</taxon>
    </lineage>
</organism>
<evidence type="ECO:0000313" key="1">
    <source>
        <dbReference type="EMBL" id="MCO6042877.1"/>
    </source>
</evidence>
<protein>
    <submittedName>
        <fullName evidence="1">Uncharacterized protein</fullName>
    </submittedName>
</protein>
<gene>
    <name evidence="1" type="ORF">NG895_03050</name>
</gene>
<accession>A0A9X2F779</accession>
<comment type="caution">
    <text evidence="1">The sequence shown here is derived from an EMBL/GenBank/DDBJ whole genome shotgun (WGS) entry which is preliminary data.</text>
</comment>
<name>A0A9X2F779_9BACT</name>
<dbReference type="Proteomes" id="UP001155241">
    <property type="component" value="Unassembled WGS sequence"/>
</dbReference>
<dbReference type="EMBL" id="JAMXLR010000012">
    <property type="protein sequence ID" value="MCO6042877.1"/>
    <property type="molecule type" value="Genomic_DNA"/>
</dbReference>
<evidence type="ECO:0000313" key="2">
    <source>
        <dbReference type="Proteomes" id="UP001155241"/>
    </source>
</evidence>
<dbReference type="RefSeq" id="WP_252850976.1">
    <property type="nucleotide sequence ID" value="NZ_JAMXLR010000012.1"/>
</dbReference>
<sequence>MPPCLQVDIQRDTTIDAADFLVWKDHFGEAAQLISAATTVVLQPGNCLPRLVDVRNPAT</sequence>